<dbReference type="AlphaFoldDB" id="R4YW05"/>
<keyword evidence="1" id="KW-0472">Membrane</keyword>
<evidence type="ECO:0000256" key="1">
    <source>
        <dbReference type="SAM" id="Phobius"/>
    </source>
</evidence>
<sequence length="94" mass="10139">MRVDDEVSVDADELVTQALAADPDVEVPDNAVSFDELTGGHEFELLPDWYMPQPGSRAEVVGGWRRRVVLAVVGSILLVDAAGFCVIYGHITIG</sequence>
<dbReference type="RefSeq" id="WP_012223463.1">
    <property type="nucleotide sequence ID" value="NZ_HG422565.1"/>
</dbReference>
<keyword evidence="1" id="KW-1133">Transmembrane helix</keyword>
<keyword evidence="1" id="KW-0812">Transmembrane</keyword>
<name>R4YW05_9ACTN</name>
<evidence type="ECO:0000313" key="2">
    <source>
        <dbReference type="EMBL" id="CCM62249.1"/>
    </source>
</evidence>
<dbReference type="HOGENOM" id="CLU_2380880_0_0_11"/>
<comment type="caution">
    <text evidence="2">The sequence shown here is derived from an EMBL/GenBank/DDBJ whole genome shotgun (WGS) entry which is preliminary data.</text>
</comment>
<keyword evidence="3" id="KW-1185">Reference proteome</keyword>
<dbReference type="STRING" id="1229780.BN381_100136"/>
<protein>
    <submittedName>
        <fullName evidence="2">Uncharacterized protein</fullName>
    </submittedName>
</protein>
<dbReference type="Proteomes" id="UP000018291">
    <property type="component" value="Unassembled WGS sequence"/>
</dbReference>
<dbReference type="EMBL" id="CANL01000002">
    <property type="protein sequence ID" value="CCM62249.1"/>
    <property type="molecule type" value="Genomic_DNA"/>
</dbReference>
<gene>
    <name evidence="2" type="ORF">BN381_100136</name>
</gene>
<proteinExistence type="predicted"/>
<accession>R4YW05</accession>
<reference evidence="2 3" key="1">
    <citation type="journal article" date="2013" name="ISME J.">
        <title>Metabolic model for the filamentous 'Candidatus Microthrix parvicella' based on genomic and metagenomic analyses.</title>
        <authorList>
            <person name="Jon McIlroy S."/>
            <person name="Kristiansen R."/>
            <person name="Albertsen M."/>
            <person name="Michael Karst S."/>
            <person name="Rossetti S."/>
            <person name="Lund Nielsen J."/>
            <person name="Tandoi V."/>
            <person name="James Seviour R."/>
            <person name="Nielsen P.H."/>
        </authorList>
    </citation>
    <scope>NUCLEOTIDE SEQUENCE [LARGE SCALE GENOMIC DNA]</scope>
    <source>
        <strain evidence="2 3">RN1</strain>
    </source>
</reference>
<feature type="transmembrane region" description="Helical" evidence="1">
    <location>
        <begin position="68"/>
        <end position="91"/>
    </location>
</feature>
<organism evidence="2 3">
    <name type="scientific">Candidatus Neomicrothrix parvicella RN1</name>
    <dbReference type="NCBI Taxonomy" id="1229780"/>
    <lineage>
        <taxon>Bacteria</taxon>
        <taxon>Bacillati</taxon>
        <taxon>Actinomycetota</taxon>
        <taxon>Acidimicrobiia</taxon>
        <taxon>Acidimicrobiales</taxon>
        <taxon>Microthrixaceae</taxon>
        <taxon>Candidatus Neomicrothrix</taxon>
    </lineage>
</organism>
<evidence type="ECO:0000313" key="3">
    <source>
        <dbReference type="Proteomes" id="UP000018291"/>
    </source>
</evidence>